<gene>
    <name evidence="1" type="ORF">MM415B01538_0008</name>
</gene>
<proteinExistence type="predicted"/>
<protein>
    <submittedName>
        <fullName evidence="1">Uncharacterized protein</fullName>
    </submittedName>
</protein>
<sequence>MATTLTTGAIGTGQNPADRQVLDMADKIYLLNHILSCKLL</sequence>
<dbReference type="EMBL" id="MT141298">
    <property type="protein sequence ID" value="QJA57901.1"/>
    <property type="molecule type" value="Genomic_DNA"/>
</dbReference>
<dbReference type="AlphaFoldDB" id="A0A6M3IKS6"/>
<accession>A0A6M3IKS6</accession>
<name>A0A6M3IKS6_9ZZZZ</name>
<evidence type="ECO:0000313" key="1">
    <source>
        <dbReference type="EMBL" id="QJA57901.1"/>
    </source>
</evidence>
<organism evidence="1">
    <name type="scientific">viral metagenome</name>
    <dbReference type="NCBI Taxonomy" id="1070528"/>
    <lineage>
        <taxon>unclassified sequences</taxon>
        <taxon>metagenomes</taxon>
        <taxon>organismal metagenomes</taxon>
    </lineage>
</organism>
<reference evidence="1" key="1">
    <citation type="submission" date="2020-03" db="EMBL/GenBank/DDBJ databases">
        <title>The deep terrestrial virosphere.</title>
        <authorList>
            <person name="Holmfeldt K."/>
            <person name="Nilsson E."/>
            <person name="Simone D."/>
            <person name="Lopez-Fernandez M."/>
            <person name="Wu X."/>
            <person name="de Brujin I."/>
            <person name="Lundin D."/>
            <person name="Andersson A."/>
            <person name="Bertilsson S."/>
            <person name="Dopson M."/>
        </authorList>
    </citation>
    <scope>NUCLEOTIDE SEQUENCE</scope>
    <source>
        <strain evidence="1">MM415B01538</strain>
    </source>
</reference>